<evidence type="ECO:0000256" key="5">
    <source>
        <dbReference type="SAM" id="MobiDB-lite"/>
    </source>
</evidence>
<dbReference type="Pfam" id="PF00082">
    <property type="entry name" value="Peptidase_S8"/>
    <property type="match status" value="1"/>
</dbReference>
<dbReference type="InterPro" id="IPR022398">
    <property type="entry name" value="Peptidase_S8_His-AS"/>
</dbReference>
<gene>
    <name evidence="7" type="ORF">FU658_11970</name>
</gene>
<dbReference type="PROSITE" id="PS00137">
    <property type="entry name" value="SUBTILASE_HIS"/>
    <property type="match status" value="1"/>
</dbReference>
<comment type="caution">
    <text evidence="7">The sequence shown here is derived from an EMBL/GenBank/DDBJ whole genome shotgun (WGS) entry which is preliminary data.</text>
</comment>
<evidence type="ECO:0000256" key="1">
    <source>
        <dbReference type="ARBA" id="ARBA00022670"/>
    </source>
</evidence>
<organism evidence="7 8">
    <name type="scientific">Alkalisalibacterium limincola</name>
    <dbReference type="NCBI Taxonomy" id="2699169"/>
    <lineage>
        <taxon>Bacteria</taxon>
        <taxon>Pseudomonadati</taxon>
        <taxon>Pseudomonadota</taxon>
        <taxon>Gammaproteobacteria</taxon>
        <taxon>Lysobacterales</taxon>
        <taxon>Lysobacteraceae</taxon>
        <taxon>Alkalisalibacterium</taxon>
    </lineage>
</organism>
<dbReference type="InterPro" id="IPR036852">
    <property type="entry name" value="Peptidase_S8/S53_dom_sf"/>
</dbReference>
<accession>A0A5C8KLG3</accession>
<comment type="caution">
    <text evidence="4">Lacks conserved residue(s) required for the propagation of feature annotation.</text>
</comment>
<evidence type="ECO:0000256" key="2">
    <source>
        <dbReference type="ARBA" id="ARBA00022801"/>
    </source>
</evidence>
<dbReference type="InterPro" id="IPR045051">
    <property type="entry name" value="SBT"/>
</dbReference>
<dbReference type="Proteomes" id="UP000321248">
    <property type="component" value="Unassembled WGS sequence"/>
</dbReference>
<evidence type="ECO:0000313" key="8">
    <source>
        <dbReference type="Proteomes" id="UP000321248"/>
    </source>
</evidence>
<dbReference type="SUPFAM" id="SSF52743">
    <property type="entry name" value="Subtilisin-like"/>
    <property type="match status" value="1"/>
</dbReference>
<keyword evidence="1" id="KW-0645">Protease</keyword>
<feature type="region of interest" description="Disordered" evidence="5">
    <location>
        <begin position="475"/>
        <end position="534"/>
    </location>
</feature>
<dbReference type="PROSITE" id="PS51892">
    <property type="entry name" value="SUBTILASE"/>
    <property type="match status" value="1"/>
</dbReference>
<dbReference type="PRINTS" id="PR00723">
    <property type="entry name" value="SUBTILISIN"/>
</dbReference>
<dbReference type="GO" id="GO:0006508">
    <property type="term" value="P:proteolysis"/>
    <property type="evidence" value="ECO:0007669"/>
    <property type="project" value="UniProtKB-KW"/>
</dbReference>
<keyword evidence="8" id="KW-1185">Reference proteome</keyword>
<evidence type="ECO:0000313" key="7">
    <source>
        <dbReference type="EMBL" id="TXK60500.1"/>
    </source>
</evidence>
<dbReference type="Gene3D" id="3.40.50.200">
    <property type="entry name" value="Peptidase S8/S53 domain"/>
    <property type="match status" value="1"/>
</dbReference>
<dbReference type="InterPro" id="IPR015500">
    <property type="entry name" value="Peptidase_S8_subtilisin-rel"/>
</dbReference>
<keyword evidence="3" id="KW-0720">Serine protease</keyword>
<feature type="compositionally biased region" description="Low complexity" evidence="5">
    <location>
        <begin position="475"/>
        <end position="487"/>
    </location>
</feature>
<evidence type="ECO:0000256" key="3">
    <source>
        <dbReference type="ARBA" id="ARBA00022825"/>
    </source>
</evidence>
<keyword evidence="2" id="KW-0378">Hydrolase</keyword>
<reference evidence="7 8" key="1">
    <citation type="submission" date="2019-08" db="EMBL/GenBank/DDBJ databases">
        <authorList>
            <person name="Karlyshev A.V."/>
        </authorList>
    </citation>
    <scope>NUCLEOTIDE SEQUENCE [LARGE SCALE GENOMIC DNA]</scope>
    <source>
        <strain evidence="7 8">Alg18-2.2</strain>
    </source>
</reference>
<dbReference type="EMBL" id="VRTS01000009">
    <property type="protein sequence ID" value="TXK60500.1"/>
    <property type="molecule type" value="Genomic_DNA"/>
</dbReference>
<comment type="similarity">
    <text evidence="4">Belongs to the peptidase S8 family.</text>
</comment>
<evidence type="ECO:0000259" key="6">
    <source>
        <dbReference type="Pfam" id="PF00082"/>
    </source>
</evidence>
<dbReference type="AlphaFoldDB" id="A0A5C8KLG3"/>
<dbReference type="InterPro" id="IPR000209">
    <property type="entry name" value="Peptidase_S8/S53_dom"/>
</dbReference>
<sequence>MRPHDGGGGAIACWTRSRCPRSPHARVSRRPVPCRPTSTCFTLQEDSLRMALPTNRLALATSIALAMVSAGVIASETHQINDEHYLGKAVGTAQARQAPAAGATRQVQTTRQAQVDSVVRASRVNAGGSSETAPAVYAPAIDESFSRPGVEPAAADPEFAVTQEAYISANVDARVPYIIGFNEAPLALYDGEKAAFPAPARQSSGRFDVASSEAVAYADALASLQFERELAMSDALGRPVDVLHRMQHAFNGIIVELSAEEARSISSMRDIALMEPYYEYPLDTDTGPLHIGADVVWETGTGRPGSIGALGEGVVFGIIDSGANVGSPSFAAVDMNGYQHVNPLGAGNYLGTCAEGGIDEGRCNDKMIGGYEFICELTPANCAAPNREVPGMRDENGHGTHVGSTVAGNFRTATFEGNELEISGVAPRGNLVFFDACYTNSAGQGLCPNVSTLASINQAVADGVVDALSYSIGGAPSRGPRPSRWPSCPRPKPASSFRLPAATPARVRPPSGIASPGCTRSQRHSTAVARSRSS</sequence>
<dbReference type="OrthoDB" id="1114329at2"/>
<name>A0A5C8KLG3_9GAMM</name>
<proteinExistence type="inferred from homology"/>
<dbReference type="PANTHER" id="PTHR10795">
    <property type="entry name" value="PROPROTEIN CONVERTASE SUBTILISIN/KEXIN"/>
    <property type="match status" value="1"/>
</dbReference>
<dbReference type="GO" id="GO:0004252">
    <property type="term" value="F:serine-type endopeptidase activity"/>
    <property type="evidence" value="ECO:0007669"/>
    <property type="project" value="InterPro"/>
</dbReference>
<feature type="domain" description="Peptidase S8/S53" evidence="6">
    <location>
        <begin position="311"/>
        <end position="478"/>
    </location>
</feature>
<evidence type="ECO:0000256" key="4">
    <source>
        <dbReference type="PROSITE-ProRule" id="PRU01240"/>
    </source>
</evidence>
<protein>
    <submittedName>
        <fullName evidence="7">S8 family serine peptidase</fullName>
    </submittedName>
</protein>